<organism evidence="7 8">
    <name type="scientific">Thauera linaloolentis (strain DSM 12138 / JCM 21573 / CCUG 41526 / CIP 105981 / IAM 15112 / NBRC 102519 / 47Lol)</name>
    <dbReference type="NCBI Taxonomy" id="1123367"/>
    <lineage>
        <taxon>Bacteria</taxon>
        <taxon>Pseudomonadati</taxon>
        <taxon>Pseudomonadota</taxon>
        <taxon>Betaproteobacteria</taxon>
        <taxon>Rhodocyclales</taxon>
        <taxon>Zoogloeaceae</taxon>
        <taxon>Thauera</taxon>
    </lineage>
</organism>
<dbReference type="OrthoDB" id="9784484at2"/>
<evidence type="ECO:0000313" key="8">
    <source>
        <dbReference type="Proteomes" id="UP000013232"/>
    </source>
</evidence>
<accession>N6Y3K9</accession>
<feature type="domain" description="Multidrug resistance protein MdtA-like barrel-sandwich hybrid" evidence="5">
    <location>
        <begin position="57"/>
        <end position="212"/>
    </location>
</feature>
<dbReference type="Gene3D" id="6.10.140.1990">
    <property type="match status" value="1"/>
</dbReference>
<dbReference type="InterPro" id="IPR006143">
    <property type="entry name" value="RND_pump_MFP"/>
</dbReference>
<dbReference type="Gene3D" id="6.20.50.140">
    <property type="match status" value="1"/>
</dbReference>
<keyword evidence="3 4" id="KW-0175">Coiled coil</keyword>
<keyword evidence="8" id="KW-1185">Reference proteome</keyword>
<dbReference type="InterPro" id="IPR058626">
    <property type="entry name" value="MdtA-like_b-barrel"/>
</dbReference>
<dbReference type="EMBL" id="AMXE01000022">
    <property type="protein sequence ID" value="ENO88781.1"/>
    <property type="molecule type" value="Genomic_DNA"/>
</dbReference>
<evidence type="ECO:0000256" key="1">
    <source>
        <dbReference type="ARBA" id="ARBA00004236"/>
    </source>
</evidence>
<dbReference type="PANTHER" id="PTHR30469:SF33">
    <property type="entry name" value="SLR1207 PROTEIN"/>
    <property type="match status" value="1"/>
</dbReference>
<dbReference type="Gene3D" id="2.40.30.170">
    <property type="match status" value="1"/>
</dbReference>
<dbReference type="PANTHER" id="PTHR30469">
    <property type="entry name" value="MULTIDRUG RESISTANCE PROTEIN MDTA"/>
    <property type="match status" value="1"/>
</dbReference>
<dbReference type="GO" id="GO:0015562">
    <property type="term" value="F:efflux transmembrane transporter activity"/>
    <property type="evidence" value="ECO:0007669"/>
    <property type="project" value="TreeGrafter"/>
</dbReference>
<evidence type="ECO:0000259" key="6">
    <source>
        <dbReference type="Pfam" id="PF25944"/>
    </source>
</evidence>
<comment type="subcellular location">
    <subcellularLocation>
        <location evidence="1">Cell membrane</location>
    </subcellularLocation>
</comment>
<sequence>MIHRYRRWLLAALALAVLAVTLWGFFWRTEDVIETEPLRRGRIEHAVGALGVLQPQRYVDVGAQVSGQIRRIAVQAGDVVAQGDLLLEIDPSVQQATVQADRAALDSLRAQLAEQQAQHDLARLQAQRQLRLIAQDSTRQEDVETAQAELRMAAARLLSLKARIDGARSTLQGNEALLGYTRLYAPMAGTVVTLDAREGQTLNATYQTPKVLRIADLSAMTVRTEVSEADVGKLRPGMPAWFSTLGLVDGAGRPRRWAGTLAQVLPAPAGRAEGEDAPANASRVVSYTALFDVDNADGALLPQMSARVFFVAAAADDVLAVPLGLLEAVEGAPERFTVRVRTAGGVQTRTVRLGVRDRLHGEVLEGLAEGELLVTGITRVSGARRLRW</sequence>
<dbReference type="InterPro" id="IPR058625">
    <property type="entry name" value="MdtA-like_BSH"/>
</dbReference>
<name>N6Y3K9_THAL4</name>
<dbReference type="GO" id="GO:0019898">
    <property type="term" value="C:extrinsic component of membrane"/>
    <property type="evidence" value="ECO:0007669"/>
    <property type="project" value="InterPro"/>
</dbReference>
<comment type="similarity">
    <text evidence="2">Belongs to the membrane fusion protein (MFP) (TC 8.A.1) family.</text>
</comment>
<dbReference type="eggNOG" id="COG0845">
    <property type="taxonomic scope" value="Bacteria"/>
</dbReference>
<dbReference type="Proteomes" id="UP000013232">
    <property type="component" value="Unassembled WGS sequence"/>
</dbReference>
<evidence type="ECO:0000256" key="4">
    <source>
        <dbReference type="SAM" id="Coils"/>
    </source>
</evidence>
<reference evidence="7 8" key="1">
    <citation type="submission" date="2012-09" db="EMBL/GenBank/DDBJ databases">
        <title>Draft Genome Sequences of 6 Strains from Genus Thauera.</title>
        <authorList>
            <person name="Liu B."/>
            <person name="Shapleigh J.P."/>
            <person name="Frostegard A.H."/>
        </authorList>
    </citation>
    <scope>NUCLEOTIDE SEQUENCE [LARGE SCALE GENOMIC DNA]</scope>
    <source>
        <strain evidence="8">47Lol / DSM 12138</strain>
    </source>
</reference>
<dbReference type="STRING" id="1123367.GCA_000621305_00760"/>
<dbReference type="Gene3D" id="2.40.50.100">
    <property type="match status" value="1"/>
</dbReference>
<dbReference type="GO" id="GO:1990281">
    <property type="term" value="C:efflux pump complex"/>
    <property type="evidence" value="ECO:0007669"/>
    <property type="project" value="TreeGrafter"/>
</dbReference>
<dbReference type="GO" id="GO:1990961">
    <property type="term" value="P:xenobiotic detoxification by transmembrane export across the plasma membrane"/>
    <property type="evidence" value="ECO:0007669"/>
    <property type="project" value="InterPro"/>
</dbReference>
<dbReference type="SUPFAM" id="SSF111369">
    <property type="entry name" value="HlyD-like secretion proteins"/>
    <property type="match status" value="1"/>
</dbReference>
<protein>
    <submittedName>
        <fullName evidence="7">RND family efflux transporter MFP subunit</fullName>
    </submittedName>
</protein>
<comment type="caution">
    <text evidence="7">The sequence shown here is derived from an EMBL/GenBank/DDBJ whole genome shotgun (WGS) entry which is preliminary data.</text>
</comment>
<dbReference type="Pfam" id="PF25917">
    <property type="entry name" value="BSH_RND"/>
    <property type="match status" value="1"/>
</dbReference>
<dbReference type="NCBIfam" id="TIGR01730">
    <property type="entry name" value="RND_mfp"/>
    <property type="match status" value="1"/>
</dbReference>
<evidence type="ECO:0000259" key="5">
    <source>
        <dbReference type="Pfam" id="PF25917"/>
    </source>
</evidence>
<dbReference type="RefSeq" id="WP_004336509.1">
    <property type="nucleotide sequence ID" value="NZ_AMXE01000022.1"/>
</dbReference>
<feature type="domain" description="Multidrug resistance protein MdtA-like beta-barrel" evidence="6">
    <location>
        <begin position="220"/>
        <end position="308"/>
    </location>
</feature>
<dbReference type="Pfam" id="PF25944">
    <property type="entry name" value="Beta-barrel_RND"/>
    <property type="match status" value="1"/>
</dbReference>
<dbReference type="GO" id="GO:1990195">
    <property type="term" value="C:macrolide transmembrane transporter complex"/>
    <property type="evidence" value="ECO:0007669"/>
    <property type="project" value="InterPro"/>
</dbReference>
<gene>
    <name evidence="7" type="ORF">C666_08135</name>
</gene>
<dbReference type="GO" id="GO:0030313">
    <property type="term" value="C:cell envelope"/>
    <property type="evidence" value="ECO:0007669"/>
    <property type="project" value="UniProtKB-SubCell"/>
</dbReference>
<dbReference type="AlphaFoldDB" id="N6Y3K9"/>
<feature type="coiled-coil region" evidence="4">
    <location>
        <begin position="98"/>
        <end position="163"/>
    </location>
</feature>
<dbReference type="InterPro" id="IPR030190">
    <property type="entry name" value="MacA_alpha-hairpin_sf"/>
</dbReference>
<proteinExistence type="inferred from homology"/>
<evidence type="ECO:0000256" key="2">
    <source>
        <dbReference type="ARBA" id="ARBA00009477"/>
    </source>
</evidence>
<evidence type="ECO:0000313" key="7">
    <source>
        <dbReference type="EMBL" id="ENO88781.1"/>
    </source>
</evidence>
<evidence type="ECO:0000256" key="3">
    <source>
        <dbReference type="ARBA" id="ARBA00023054"/>
    </source>
</evidence>